<evidence type="ECO:0000313" key="3">
    <source>
        <dbReference type="Proteomes" id="UP001651158"/>
    </source>
</evidence>
<evidence type="ECO:0000256" key="1">
    <source>
        <dbReference type="SAM" id="SignalP"/>
    </source>
</evidence>
<name>A0ABR4Q8L7_9CEST</name>
<reference evidence="2 3" key="1">
    <citation type="journal article" date="2022" name="Front. Cell. Infect. Microbiol.">
        <title>The Genomes of Two Strains of Taenia crassiceps the Animal Model for the Study of Human Cysticercosis.</title>
        <authorList>
            <person name="Bobes R.J."/>
            <person name="Estrada K."/>
            <person name="Rios-Valencia D.G."/>
            <person name="Calderon-Gallegos A."/>
            <person name="de la Torre P."/>
            <person name="Carrero J.C."/>
            <person name="Sanchez-Flores A."/>
            <person name="Laclette J.P."/>
        </authorList>
    </citation>
    <scope>NUCLEOTIDE SEQUENCE [LARGE SCALE GENOMIC DNA]</scope>
    <source>
        <strain evidence="2">WFUcys</strain>
    </source>
</reference>
<feature type="signal peptide" evidence="1">
    <location>
        <begin position="1"/>
        <end position="34"/>
    </location>
</feature>
<proteinExistence type="predicted"/>
<keyword evidence="1" id="KW-0732">Signal</keyword>
<protein>
    <recommendedName>
        <fullName evidence="4">Secreted protein</fullName>
    </recommendedName>
</protein>
<dbReference type="EMBL" id="JAKROA010000007">
    <property type="protein sequence ID" value="KAL5105979.1"/>
    <property type="molecule type" value="Genomic_DNA"/>
</dbReference>
<evidence type="ECO:0008006" key="4">
    <source>
        <dbReference type="Google" id="ProtNLM"/>
    </source>
</evidence>
<keyword evidence="3" id="KW-1185">Reference proteome</keyword>
<evidence type="ECO:0000313" key="2">
    <source>
        <dbReference type="EMBL" id="KAL5105979.1"/>
    </source>
</evidence>
<sequence>MPPTQSAYQSHWIQLFSFATSLAAAAAAAAAVAATDVSNGDNEALFPFHTTSSNIVVEVVCGAGCRHLSSLPHCSSTLPLPHRQLIPPHHFVSSPLQLIPFLHTPPHHIGLIRLRSSRRSSLRSLCQTMQHCPSFCAHTHRSTSLCLTPTQLKSSTEVHGGWSCSLVQVEHRTIIEEVNPSLAPTAAIMDPRTNGERHFRLTSTHRLHMAEQCTLT</sequence>
<organism evidence="2 3">
    <name type="scientific">Taenia crassiceps</name>
    <dbReference type="NCBI Taxonomy" id="6207"/>
    <lineage>
        <taxon>Eukaryota</taxon>
        <taxon>Metazoa</taxon>
        <taxon>Spiralia</taxon>
        <taxon>Lophotrochozoa</taxon>
        <taxon>Platyhelminthes</taxon>
        <taxon>Cestoda</taxon>
        <taxon>Eucestoda</taxon>
        <taxon>Cyclophyllidea</taxon>
        <taxon>Taeniidae</taxon>
        <taxon>Taenia</taxon>
    </lineage>
</organism>
<dbReference type="Proteomes" id="UP001651158">
    <property type="component" value="Unassembled WGS sequence"/>
</dbReference>
<accession>A0ABR4Q8L7</accession>
<gene>
    <name evidence="2" type="ORF">TcWFU_010327</name>
</gene>
<feature type="chain" id="PRO_5046774563" description="Secreted protein" evidence="1">
    <location>
        <begin position="35"/>
        <end position="216"/>
    </location>
</feature>
<comment type="caution">
    <text evidence="2">The sequence shown here is derived from an EMBL/GenBank/DDBJ whole genome shotgun (WGS) entry which is preliminary data.</text>
</comment>